<protein>
    <submittedName>
        <fullName evidence="1">VWA containing CoxE family protein</fullName>
    </submittedName>
</protein>
<dbReference type="HOGENOM" id="CLU_042261_2_0_9"/>
<dbReference type="PANTHER" id="PTHR39338">
    <property type="entry name" value="BLL5662 PROTEIN-RELATED"/>
    <property type="match status" value="1"/>
</dbReference>
<dbReference type="InterPro" id="IPR008912">
    <property type="entry name" value="Uncharacterised_CoxE"/>
</dbReference>
<gene>
    <name evidence="1" type="ordered locus">TherJR_1322</name>
</gene>
<dbReference type="InterPro" id="IPR011195">
    <property type="entry name" value="UCP010256"/>
</dbReference>
<proteinExistence type="predicted"/>
<dbReference type="PANTHER" id="PTHR39338:SF5">
    <property type="entry name" value="BLR6139 PROTEIN"/>
    <property type="match status" value="1"/>
</dbReference>
<dbReference type="Pfam" id="PF05762">
    <property type="entry name" value="VWA_CoxE"/>
    <property type="match status" value="1"/>
</dbReference>
<dbReference type="KEGG" id="tjr:TherJR_1322"/>
<evidence type="ECO:0000313" key="2">
    <source>
        <dbReference type="Proteomes" id="UP000002377"/>
    </source>
</evidence>
<reference evidence="1 2" key="1">
    <citation type="submission" date="2010-05" db="EMBL/GenBank/DDBJ databases">
        <title>Complete sequence of Thermincola sp. JR.</title>
        <authorList>
            <consortium name="US DOE Joint Genome Institute"/>
            <person name="Lucas S."/>
            <person name="Copeland A."/>
            <person name="Lapidus A."/>
            <person name="Cheng J.-F."/>
            <person name="Bruce D."/>
            <person name="Goodwin L."/>
            <person name="Pitluck S."/>
            <person name="Chertkov O."/>
            <person name="Detter J.C."/>
            <person name="Han C."/>
            <person name="Tapia R."/>
            <person name="Land M."/>
            <person name="Hauser L."/>
            <person name="Kyrpides N."/>
            <person name="Mikhailova N."/>
            <person name="Hazen T.C."/>
            <person name="Woyke T."/>
        </authorList>
    </citation>
    <scope>NUCLEOTIDE SEQUENCE [LARGE SCALE GENOMIC DNA]</scope>
    <source>
        <strain evidence="1 2">JR</strain>
    </source>
</reference>
<keyword evidence="2" id="KW-1185">Reference proteome</keyword>
<name>D5XEW1_THEPJ</name>
<dbReference type="AlphaFoldDB" id="D5XEW1"/>
<organism evidence="1 2">
    <name type="scientific">Thermincola potens (strain JR)</name>
    <dbReference type="NCBI Taxonomy" id="635013"/>
    <lineage>
        <taxon>Bacteria</taxon>
        <taxon>Bacillati</taxon>
        <taxon>Bacillota</taxon>
        <taxon>Clostridia</taxon>
        <taxon>Eubacteriales</taxon>
        <taxon>Thermincolaceae</taxon>
        <taxon>Thermincola</taxon>
    </lineage>
</organism>
<dbReference type="STRING" id="635013.TherJR_1322"/>
<dbReference type="eggNOG" id="COG3552">
    <property type="taxonomic scope" value="Bacteria"/>
</dbReference>
<dbReference type="PIRSF" id="PIRSF010256">
    <property type="entry name" value="CoxE_vWa"/>
    <property type="match status" value="1"/>
</dbReference>
<evidence type="ECO:0000313" key="1">
    <source>
        <dbReference type="EMBL" id="ADG82182.1"/>
    </source>
</evidence>
<sequence length="471" mass="54697">MEEQILYFCRLLRKAGIKVSVSEVNDCLKGLRLTGLSKPVFYQTLKSTLVKDHAFSRTFDKLFAIFFERLLMLPENEVGAHRGYGEIARQRRELKATENFAENFFTHAGTGQGAGDSGSYKDVFVHLIRLGDHSLYRAYIDEGLKSLCDLQQESIIDIDELVRKVKVYLEWNMGINQLEKEAEKAGGDLWWVWQARLTELEEELRQALEEKLIARFGEKALTVVLDRENLNTLDFFLLSENQVEEMHKKISRLGHQLASRAKFRKKAAKKGTVALQRTIRKSMSTGGVPIKPAYRDTVPARPEFWVLCDVSGSVKRFSEFMLQLMYSIQSRFLHVRSFVFVDTIAEATACFQNREINEAIKEMYNSLKFSKTGFSDYGQVFRELYENYSEQLNRKVTLLIIGDSRNNYRPHQSEYLQKLKDRVKTIIWLNPEPAEVWDSEDSIMKTYAPFCKRVLECRNLEQLSRIARKIL</sequence>
<dbReference type="Proteomes" id="UP000002377">
    <property type="component" value="Chromosome"/>
</dbReference>
<accession>D5XEW1</accession>
<dbReference type="EMBL" id="CP002028">
    <property type="protein sequence ID" value="ADG82182.1"/>
    <property type="molecule type" value="Genomic_DNA"/>
</dbReference>